<dbReference type="Proteomes" id="UP000092741">
    <property type="component" value="Chromosome 1"/>
</dbReference>
<sequence>MPADAPTTDDGRGIADGEELILEVRIDDLVIGDLFAIKHQGSALIAFGQFVELLDFAIELDSETSAASGWYINEGQSFSLNLPEKDGEQTAADSQAKAEANGVTYHLPASHFQILPDDLYIHADDLGRWFNINMTFDFGAMMLMLKPDQPLPIQAALARKRRQKSRAKTTSAKPALPLRKSDHKLLSAPLLDISTNATYSGKDVNFGYSALGRHDLGFFSSQYYLGGGSENELDYARLTLEKTSLEGGLLGPINATQYRFGDILPVVGAGNQERGVSFSNRPLTGNTELDTLDLQGDIQPGWDVELYRNDVLISALTAGPDGRYVFNDIELLYGNNTLRLVFYGPQGQIREKTKQVLVGSRTVQKQHYFDLSLTQPGSLFLNEPAASTADWHLAGKYSKSLSDKLLLDATISKVERHNAAYSLDASFSLFDRLLMQAGVDNNGAYRMGGKTFLGKHALNFSHNADDGKFNDNVTLAGSLFQGRQTALNYEQGFSRRYGDIDQPSFSLQNRLSLYRPSFYLSNSFTYQRTEPEVGEAEDWQSGSALLRKRFSAFTWELGADYSLSPEAELTQLDTEFSRALSSSLNSEFGINYWPQTERYKADMRLNWKADTFYLSSTLSYDDRGEWFLGLNTLLSLGWDPQESDLYIDRRRLAQNGAISVRVFQDLNLNGRYDQDEPPVVGAKVKGTQVYRRASTNDKGIAFLRGLPAYRTTDIELEIGSLEDPYWMPSRPGISITPRPGLVETLDIPVVTTGEIEGMVYLEDGHGGEKPAAYAPLVLLDEQGKVVQRGESEYDGFYLFMNVLPGKVRVEIDKQYIEDKKLYPLAAVEVTIKGDGDVLRGNNFSLAALSFQPAFLVSLGEFSSETTMKAYWHLLYRSHANILPQASYSKVAREGSEHLRLQLGTYYLNRAQAQSQCTRLQEQGINCRVTTTELLLEKSS</sequence>
<organism evidence="1 2">
    <name type="scientific">Vibrio natriegens NBRC 15636 = ATCC 14048 = DSM 759</name>
    <dbReference type="NCBI Taxonomy" id="1219067"/>
    <lineage>
        <taxon>Bacteria</taxon>
        <taxon>Pseudomonadati</taxon>
        <taxon>Pseudomonadota</taxon>
        <taxon>Gammaproteobacteria</taxon>
        <taxon>Vibrionales</taxon>
        <taxon>Vibrionaceae</taxon>
        <taxon>Vibrio</taxon>
    </lineage>
</organism>
<evidence type="ECO:0000313" key="2">
    <source>
        <dbReference type="Proteomes" id="UP000092741"/>
    </source>
</evidence>
<proteinExistence type="predicted"/>
<dbReference type="EMBL" id="CP016345">
    <property type="protein sequence ID" value="ANQ14054.1"/>
    <property type="molecule type" value="Genomic_DNA"/>
</dbReference>
<evidence type="ECO:0000313" key="1">
    <source>
        <dbReference type="EMBL" id="ANQ14054.1"/>
    </source>
</evidence>
<name>A0AAN0Y557_VIBNA</name>
<keyword evidence="2" id="KW-1185">Reference proteome</keyword>
<dbReference type="AlphaFoldDB" id="A0AAN0Y557"/>
<evidence type="ECO:0008006" key="3">
    <source>
        <dbReference type="Google" id="ProtNLM"/>
    </source>
</evidence>
<accession>A0AAN0Y557</accession>
<dbReference type="KEGG" id="vna:PN96_14155"/>
<protein>
    <recommendedName>
        <fullName evidence="3">SPOR domain-containing protein</fullName>
    </recommendedName>
</protein>
<gene>
    <name evidence="1" type="ORF">BA890_13890</name>
</gene>
<reference evidence="1 2" key="1">
    <citation type="submission" date="2016-07" db="EMBL/GenBank/DDBJ databases">
        <title>Developing Vibrio natriegens as a novel, fast-growing host for biotechnology.</title>
        <authorList>
            <person name="Weinstock M.T."/>
            <person name="Hesek E.D."/>
            <person name="Wilson C.M."/>
            <person name="Gibson D.G."/>
        </authorList>
    </citation>
    <scope>NUCLEOTIDE SEQUENCE [LARGE SCALE GENOMIC DNA]</scope>
    <source>
        <strain evidence="1 2">ATCC 14048</strain>
    </source>
</reference>